<dbReference type="Proteomes" id="UP000581769">
    <property type="component" value="Unassembled WGS sequence"/>
</dbReference>
<protein>
    <submittedName>
        <fullName evidence="2">Uncharacterized protein</fullName>
    </submittedName>
</protein>
<reference evidence="2 3" key="1">
    <citation type="submission" date="2020-08" db="EMBL/GenBank/DDBJ databases">
        <title>Sequencing the genomes of 1000 actinobacteria strains.</title>
        <authorList>
            <person name="Klenk H.-P."/>
        </authorList>
    </citation>
    <scope>NUCLEOTIDE SEQUENCE [LARGE SCALE GENOMIC DNA]</scope>
    <source>
        <strain evidence="2 3">DSM 45859</strain>
    </source>
</reference>
<proteinExistence type="predicted"/>
<name>A0A840J7B0_9PSEU</name>
<dbReference type="EMBL" id="JACHMG010000001">
    <property type="protein sequence ID" value="MBB4689599.1"/>
    <property type="molecule type" value="Genomic_DNA"/>
</dbReference>
<keyword evidence="3" id="KW-1185">Reference proteome</keyword>
<comment type="caution">
    <text evidence="2">The sequence shown here is derived from an EMBL/GenBank/DDBJ whole genome shotgun (WGS) entry which is preliminary data.</text>
</comment>
<feature type="region of interest" description="Disordered" evidence="1">
    <location>
        <begin position="1"/>
        <end position="33"/>
    </location>
</feature>
<organism evidence="2 3">
    <name type="scientific">Amycolatopsis jiangsuensis</name>
    <dbReference type="NCBI Taxonomy" id="1181879"/>
    <lineage>
        <taxon>Bacteria</taxon>
        <taxon>Bacillati</taxon>
        <taxon>Actinomycetota</taxon>
        <taxon>Actinomycetes</taxon>
        <taxon>Pseudonocardiales</taxon>
        <taxon>Pseudonocardiaceae</taxon>
        <taxon>Amycolatopsis</taxon>
    </lineage>
</organism>
<dbReference type="AlphaFoldDB" id="A0A840J7B0"/>
<gene>
    <name evidence="2" type="ORF">BJY18_007084</name>
</gene>
<sequence length="33" mass="3490">MHGLTGGSWKRSVLATDAKKNNPAGNHRVPMAS</sequence>
<evidence type="ECO:0000256" key="1">
    <source>
        <dbReference type="SAM" id="MobiDB-lite"/>
    </source>
</evidence>
<evidence type="ECO:0000313" key="2">
    <source>
        <dbReference type="EMBL" id="MBB4689599.1"/>
    </source>
</evidence>
<evidence type="ECO:0000313" key="3">
    <source>
        <dbReference type="Proteomes" id="UP000581769"/>
    </source>
</evidence>
<accession>A0A840J7B0</accession>